<dbReference type="GO" id="GO:0005739">
    <property type="term" value="C:mitochondrion"/>
    <property type="evidence" value="ECO:0007669"/>
    <property type="project" value="TreeGrafter"/>
</dbReference>
<evidence type="ECO:0000256" key="4">
    <source>
        <dbReference type="ARBA" id="ARBA00023157"/>
    </source>
</evidence>
<dbReference type="AlphaFoldDB" id="A0A7E4VZ81"/>
<dbReference type="PANTHER" id="PTHR46679">
    <property type="match status" value="1"/>
</dbReference>
<evidence type="ECO:0000256" key="1">
    <source>
        <dbReference type="ARBA" id="ARBA00007787"/>
    </source>
</evidence>
<dbReference type="InterPro" id="IPR002109">
    <property type="entry name" value="Glutaredoxin"/>
</dbReference>
<dbReference type="PRINTS" id="PR00160">
    <property type="entry name" value="GLUTAREDOXIN"/>
</dbReference>
<name>A0A7E4VZ81_PANRE</name>
<dbReference type="Pfam" id="PF00462">
    <property type="entry name" value="Glutaredoxin"/>
    <property type="match status" value="1"/>
</dbReference>
<keyword evidence="4" id="KW-1015">Disulfide bond</keyword>
<evidence type="ECO:0000256" key="5">
    <source>
        <dbReference type="ARBA" id="ARBA00023284"/>
    </source>
</evidence>
<organism evidence="7 8">
    <name type="scientific">Panagrellus redivivus</name>
    <name type="common">Microworm</name>
    <dbReference type="NCBI Taxonomy" id="6233"/>
    <lineage>
        <taxon>Eukaryota</taxon>
        <taxon>Metazoa</taxon>
        <taxon>Ecdysozoa</taxon>
        <taxon>Nematoda</taxon>
        <taxon>Chromadorea</taxon>
        <taxon>Rhabditida</taxon>
        <taxon>Tylenchina</taxon>
        <taxon>Panagrolaimomorpha</taxon>
        <taxon>Panagrolaimoidea</taxon>
        <taxon>Panagrolaimidae</taxon>
        <taxon>Panagrellus</taxon>
    </lineage>
</organism>
<evidence type="ECO:0000313" key="7">
    <source>
        <dbReference type="Proteomes" id="UP000492821"/>
    </source>
</evidence>
<comment type="similarity">
    <text evidence="1">Belongs to the glutaredoxin family.</text>
</comment>
<reference evidence="8" key="2">
    <citation type="submission" date="2020-10" db="UniProtKB">
        <authorList>
            <consortium name="WormBaseParasite"/>
        </authorList>
    </citation>
    <scope>IDENTIFICATION</scope>
</reference>
<proteinExistence type="inferred from homology"/>
<evidence type="ECO:0000259" key="6">
    <source>
        <dbReference type="Pfam" id="PF00462"/>
    </source>
</evidence>
<dbReference type="WBParaSite" id="Pan_g4990.t1">
    <property type="protein sequence ID" value="Pan_g4990.t1"/>
    <property type="gene ID" value="Pan_g4990"/>
</dbReference>
<evidence type="ECO:0000256" key="2">
    <source>
        <dbReference type="ARBA" id="ARBA00022448"/>
    </source>
</evidence>
<dbReference type="Proteomes" id="UP000492821">
    <property type="component" value="Unassembled WGS sequence"/>
</dbReference>
<keyword evidence="2" id="KW-0813">Transport</keyword>
<dbReference type="PANTHER" id="PTHR46679:SF1">
    <property type="entry name" value="GLUTAREDOXIN-2, MITOCHONDRIAL"/>
    <property type="match status" value="1"/>
</dbReference>
<dbReference type="InterPro" id="IPR036249">
    <property type="entry name" value="Thioredoxin-like_sf"/>
</dbReference>
<evidence type="ECO:0000256" key="3">
    <source>
        <dbReference type="ARBA" id="ARBA00022982"/>
    </source>
</evidence>
<sequence>MGNSIGSKVNNDQIVKETTNYPVVVYSKPNCGYCKMAKNLLNEEKVLFKEHDLDLVSATNPDGYQAYVNGLVYTTRITTVPQIFICGKFIGGYTELYGLREAGNLIKAIDECAYQYDPVI</sequence>
<dbReference type="GO" id="GO:0015035">
    <property type="term" value="F:protein-disulfide reductase activity"/>
    <property type="evidence" value="ECO:0007669"/>
    <property type="project" value="TreeGrafter"/>
</dbReference>
<evidence type="ECO:0000313" key="8">
    <source>
        <dbReference type="WBParaSite" id="Pan_g4990.t1"/>
    </source>
</evidence>
<keyword evidence="3" id="KW-0249">Electron transport</keyword>
<keyword evidence="5" id="KW-0676">Redox-active center</keyword>
<dbReference type="SUPFAM" id="SSF52833">
    <property type="entry name" value="Thioredoxin-like"/>
    <property type="match status" value="1"/>
</dbReference>
<keyword evidence="7" id="KW-1185">Reference proteome</keyword>
<accession>A0A7E4VZ81</accession>
<protein>
    <submittedName>
        <fullName evidence="8">Glutaredoxin domain-containing protein</fullName>
    </submittedName>
</protein>
<dbReference type="Gene3D" id="3.40.30.10">
    <property type="entry name" value="Glutaredoxin"/>
    <property type="match status" value="1"/>
</dbReference>
<reference evidence="7" key="1">
    <citation type="journal article" date="2013" name="Genetics">
        <title>The draft genome and transcriptome of Panagrellus redivivus are shaped by the harsh demands of a free-living lifestyle.</title>
        <authorList>
            <person name="Srinivasan J."/>
            <person name="Dillman A.R."/>
            <person name="Macchietto M.G."/>
            <person name="Heikkinen L."/>
            <person name="Lakso M."/>
            <person name="Fracchia K.M."/>
            <person name="Antoshechkin I."/>
            <person name="Mortazavi A."/>
            <person name="Wong G."/>
            <person name="Sternberg P.W."/>
        </authorList>
    </citation>
    <scope>NUCLEOTIDE SEQUENCE [LARGE SCALE GENOMIC DNA]</scope>
    <source>
        <strain evidence="7">MT8872</strain>
    </source>
</reference>
<feature type="domain" description="Glutaredoxin" evidence="6">
    <location>
        <begin position="23"/>
        <end position="90"/>
    </location>
</feature>
<dbReference type="PROSITE" id="PS51354">
    <property type="entry name" value="GLUTAREDOXIN_2"/>
    <property type="match status" value="1"/>
</dbReference>
<dbReference type="InterPro" id="IPR014025">
    <property type="entry name" value="Glutaredoxin_subgr"/>
</dbReference>